<feature type="compositionally biased region" description="Polar residues" evidence="1">
    <location>
        <begin position="181"/>
        <end position="198"/>
    </location>
</feature>
<gene>
    <name evidence="2" type="ORF">BG015_012044</name>
</gene>
<protein>
    <submittedName>
        <fullName evidence="2">Uncharacterized protein</fullName>
    </submittedName>
</protein>
<comment type="caution">
    <text evidence="2">The sequence shown here is derived from an EMBL/GenBank/DDBJ whole genome shotgun (WGS) entry which is preliminary data.</text>
</comment>
<evidence type="ECO:0000313" key="3">
    <source>
        <dbReference type="Proteomes" id="UP000748756"/>
    </source>
</evidence>
<dbReference type="Proteomes" id="UP000748756">
    <property type="component" value="Unassembled WGS sequence"/>
</dbReference>
<feature type="region of interest" description="Disordered" evidence="1">
    <location>
        <begin position="181"/>
        <end position="211"/>
    </location>
</feature>
<sequence>MDDELEEHFQALRSVYKYSATLTLPLPVLLESEILHVNVHQDSACKDIILWADILPLRIAAMPKVGGLDVYIDFQPAEAALTTPSSPTPQPVLSTPPFHHRHRNPLAAQPALQQSVPTKRSPQYGSDDVAISILKDFELPTAEFKPPRATPNNAIGGYHLHSHSITYSFVDTNIQSSAAPESTLANTNSPDSTSPSVNTLESTSTDTITSESTSLDINHIADLIAMADRGDMDT</sequence>
<keyword evidence="3" id="KW-1185">Reference proteome</keyword>
<accession>A0A9P5RRU3</accession>
<name>A0A9P5RRU3_9FUNG</name>
<reference evidence="2" key="1">
    <citation type="journal article" date="2020" name="Fungal Divers.">
        <title>Resolving the Mortierellaceae phylogeny through synthesis of multi-gene phylogenetics and phylogenomics.</title>
        <authorList>
            <person name="Vandepol N."/>
            <person name="Liber J."/>
            <person name="Desiro A."/>
            <person name="Na H."/>
            <person name="Kennedy M."/>
            <person name="Barry K."/>
            <person name="Grigoriev I.V."/>
            <person name="Miller A.N."/>
            <person name="O'Donnell K."/>
            <person name="Stajich J.E."/>
            <person name="Bonito G."/>
        </authorList>
    </citation>
    <scope>NUCLEOTIDE SEQUENCE</scope>
    <source>
        <strain evidence="2">NRRL 6426</strain>
    </source>
</reference>
<feature type="region of interest" description="Disordered" evidence="1">
    <location>
        <begin position="81"/>
        <end position="103"/>
    </location>
</feature>
<proteinExistence type="predicted"/>
<dbReference type="EMBL" id="JAAAUQ010000980">
    <property type="protein sequence ID" value="KAF9144993.1"/>
    <property type="molecule type" value="Genomic_DNA"/>
</dbReference>
<dbReference type="AlphaFoldDB" id="A0A9P5RRU3"/>
<feature type="compositionally biased region" description="Low complexity" evidence="1">
    <location>
        <begin position="199"/>
        <end position="211"/>
    </location>
</feature>
<evidence type="ECO:0000313" key="2">
    <source>
        <dbReference type="EMBL" id="KAF9144993.1"/>
    </source>
</evidence>
<organism evidence="2 3">
    <name type="scientific">Linnemannia schmuckeri</name>
    <dbReference type="NCBI Taxonomy" id="64567"/>
    <lineage>
        <taxon>Eukaryota</taxon>
        <taxon>Fungi</taxon>
        <taxon>Fungi incertae sedis</taxon>
        <taxon>Mucoromycota</taxon>
        <taxon>Mortierellomycotina</taxon>
        <taxon>Mortierellomycetes</taxon>
        <taxon>Mortierellales</taxon>
        <taxon>Mortierellaceae</taxon>
        <taxon>Linnemannia</taxon>
    </lineage>
</organism>
<evidence type="ECO:0000256" key="1">
    <source>
        <dbReference type="SAM" id="MobiDB-lite"/>
    </source>
</evidence>